<dbReference type="SMART" id="SM00283">
    <property type="entry name" value="MA"/>
    <property type="match status" value="1"/>
</dbReference>
<dbReference type="PROSITE" id="PS50112">
    <property type="entry name" value="PAS"/>
    <property type="match status" value="1"/>
</dbReference>
<evidence type="ECO:0000256" key="9">
    <source>
        <dbReference type="ARBA" id="ARBA00023224"/>
    </source>
</evidence>
<comment type="subcellular location">
    <subcellularLocation>
        <location evidence="1">Cell inner membrane</location>
        <topology evidence="1">Multi-pass membrane protein</topology>
    </subcellularLocation>
</comment>
<dbReference type="GO" id="GO:0007165">
    <property type="term" value="P:signal transduction"/>
    <property type="evidence" value="ECO:0007669"/>
    <property type="project" value="UniProtKB-KW"/>
</dbReference>
<evidence type="ECO:0000256" key="1">
    <source>
        <dbReference type="ARBA" id="ARBA00004429"/>
    </source>
</evidence>
<dbReference type="PRINTS" id="PR00260">
    <property type="entry name" value="CHEMTRNSDUCR"/>
</dbReference>
<dbReference type="InterPro" id="IPR004089">
    <property type="entry name" value="MCPsignal_dom"/>
</dbReference>
<keyword evidence="6 12" id="KW-0812">Transmembrane</keyword>
<dbReference type="SMART" id="SM00091">
    <property type="entry name" value="PAS"/>
    <property type="match status" value="1"/>
</dbReference>
<keyword evidence="8 12" id="KW-0472">Membrane</keyword>
<sequence>MRNNTPVTDQERSFDPSVKLVSTTDLKGKILHCNDAFIQVSGFEKEELIGSPHNLVRHPDMPKEAFEVMWQTLKQGKAWMGLVKNRCKNGDFYWVDAYVTPVTENGKVVGYESVRTVPKREDVTRAEKQYKAIRQGKQVIPKKWQSWQLLLPLALVVVSFLSALQNLYLGLGVLLLASLLANVLFWRYQVNLNQQLKSRLPDAFMHPLAAVTYSDQALSIAQLEVGAKSMMSRIDTVLTRFEDESSKVSEQSRVGLSFTMETTKGMVSQQHETQDVATAMQEMTSTINDVAHHVQVTADSAKSSLHSAQSGQVIITDAQASIQDLSETVNEISATVQDLAQHSEKIADVAQVIDQIAEQTNLLALNAAIEAARAGEHGRGFAVVADEVRQLAMRTQGSTQDIHKIIETLRAGAGSSVKVAHQGKLDAEQGLQKIVEMAQAFEEIVASVSNITDMSIQMSAAVEEQAQVSEDINRQVVRISDLAEQSSEKSQLSSDSIRLLQRVADDMHELVVRFK</sequence>
<dbReference type="Gene3D" id="1.10.287.950">
    <property type="entry name" value="Methyl-accepting chemotaxis protein"/>
    <property type="match status" value="1"/>
</dbReference>
<keyword evidence="7 12" id="KW-1133">Transmembrane helix</keyword>
<dbReference type="Gene3D" id="3.30.450.20">
    <property type="entry name" value="PAS domain"/>
    <property type="match status" value="1"/>
</dbReference>
<evidence type="ECO:0000256" key="12">
    <source>
        <dbReference type="SAM" id="Phobius"/>
    </source>
</evidence>
<dbReference type="Pfam" id="PF00015">
    <property type="entry name" value="MCPsignal"/>
    <property type="match status" value="1"/>
</dbReference>
<comment type="caution">
    <text evidence="15">The sequence shown here is derived from an EMBL/GenBank/DDBJ whole genome shotgun (WGS) entry which is preliminary data.</text>
</comment>
<dbReference type="Pfam" id="PF08447">
    <property type="entry name" value="PAS_3"/>
    <property type="match status" value="1"/>
</dbReference>
<dbReference type="AlphaFoldDB" id="A0A366CSP2"/>
<organism evidence="15 16">
    <name type="scientific">Marinomonas aquiplantarum</name>
    <dbReference type="NCBI Taxonomy" id="491951"/>
    <lineage>
        <taxon>Bacteria</taxon>
        <taxon>Pseudomonadati</taxon>
        <taxon>Pseudomonadota</taxon>
        <taxon>Gammaproteobacteria</taxon>
        <taxon>Oceanospirillales</taxon>
        <taxon>Oceanospirillaceae</taxon>
        <taxon>Marinomonas</taxon>
    </lineage>
</organism>
<dbReference type="CDD" id="cd11386">
    <property type="entry name" value="MCP_signal"/>
    <property type="match status" value="1"/>
</dbReference>
<dbReference type="RefSeq" id="WP_113875880.1">
    <property type="nucleotide sequence ID" value="NZ_QNRF01000017.1"/>
</dbReference>
<dbReference type="InterPro" id="IPR004090">
    <property type="entry name" value="Chemotax_Me-accpt_rcpt"/>
</dbReference>
<reference evidence="15 16" key="1">
    <citation type="submission" date="2018-06" db="EMBL/GenBank/DDBJ databases">
        <title>Genomic Encyclopedia of Type Strains, Phase III (KMG-III): the genomes of soil and plant-associated and newly described type strains.</title>
        <authorList>
            <person name="Whitman W."/>
        </authorList>
    </citation>
    <scope>NUCLEOTIDE SEQUENCE [LARGE SCALE GENOMIC DNA]</scope>
    <source>
        <strain evidence="15 16">CECT 7732</strain>
    </source>
</reference>
<dbReference type="PROSITE" id="PS50111">
    <property type="entry name" value="CHEMOTAXIS_TRANSDUC_2"/>
    <property type="match status" value="1"/>
</dbReference>
<dbReference type="FunFam" id="1.10.287.950:FF:000001">
    <property type="entry name" value="Methyl-accepting chemotaxis sensory transducer"/>
    <property type="match status" value="1"/>
</dbReference>
<evidence type="ECO:0000256" key="4">
    <source>
        <dbReference type="ARBA" id="ARBA00022500"/>
    </source>
</evidence>
<evidence type="ECO:0000256" key="7">
    <source>
        <dbReference type="ARBA" id="ARBA00022989"/>
    </source>
</evidence>
<feature type="domain" description="Methyl-accepting transducer" evidence="13">
    <location>
        <begin position="244"/>
        <end position="480"/>
    </location>
</feature>
<dbReference type="PANTHER" id="PTHR32089:SF74">
    <property type="entry name" value="METHYL-ACCEPTING CHEMOTAXIS PROTEIN AER"/>
    <property type="match status" value="1"/>
</dbReference>
<evidence type="ECO:0000313" key="15">
    <source>
        <dbReference type="EMBL" id="RBO78390.1"/>
    </source>
</evidence>
<accession>A0A366CSP2</accession>
<dbReference type="InterPro" id="IPR000014">
    <property type="entry name" value="PAS"/>
</dbReference>
<dbReference type="SUPFAM" id="SSF58104">
    <property type="entry name" value="Methyl-accepting chemotaxis protein (MCP) signaling domain"/>
    <property type="match status" value="1"/>
</dbReference>
<evidence type="ECO:0000259" key="13">
    <source>
        <dbReference type="PROSITE" id="PS50111"/>
    </source>
</evidence>
<protein>
    <submittedName>
        <fullName evidence="15">Methyl-accepting chemotaxis sensory transducer with Pas/Pac sensor</fullName>
    </submittedName>
</protein>
<dbReference type="SUPFAM" id="SSF55785">
    <property type="entry name" value="PYP-like sensor domain (PAS domain)"/>
    <property type="match status" value="1"/>
</dbReference>
<dbReference type="GO" id="GO:0005886">
    <property type="term" value="C:plasma membrane"/>
    <property type="evidence" value="ECO:0007669"/>
    <property type="project" value="UniProtKB-SubCell"/>
</dbReference>
<keyword evidence="9 11" id="KW-0807">Transducer</keyword>
<evidence type="ECO:0000259" key="14">
    <source>
        <dbReference type="PROSITE" id="PS50112"/>
    </source>
</evidence>
<evidence type="ECO:0000256" key="3">
    <source>
        <dbReference type="ARBA" id="ARBA00022481"/>
    </source>
</evidence>
<proteinExistence type="inferred from homology"/>
<evidence type="ECO:0000256" key="5">
    <source>
        <dbReference type="ARBA" id="ARBA00022519"/>
    </source>
</evidence>
<comment type="similarity">
    <text evidence="10">Belongs to the methyl-accepting chemotaxis (MCP) protein family.</text>
</comment>
<dbReference type="FunFam" id="3.30.450.20:FF:000046">
    <property type="entry name" value="Aerotaxis sensor receptor"/>
    <property type="match status" value="1"/>
</dbReference>
<name>A0A366CSP2_9GAMM</name>
<evidence type="ECO:0000256" key="8">
    <source>
        <dbReference type="ARBA" id="ARBA00023136"/>
    </source>
</evidence>
<feature type="transmembrane region" description="Helical" evidence="12">
    <location>
        <begin position="144"/>
        <end position="161"/>
    </location>
</feature>
<dbReference type="GO" id="GO:0052131">
    <property type="term" value="P:positive aerotaxis"/>
    <property type="evidence" value="ECO:0007669"/>
    <property type="project" value="UniProtKB-ARBA"/>
</dbReference>
<evidence type="ECO:0000256" key="2">
    <source>
        <dbReference type="ARBA" id="ARBA00022475"/>
    </source>
</evidence>
<dbReference type="OrthoDB" id="5675566at2"/>
<evidence type="ECO:0000313" key="16">
    <source>
        <dbReference type="Proteomes" id="UP000252086"/>
    </source>
</evidence>
<keyword evidence="3" id="KW-0488">Methylation</keyword>
<dbReference type="GO" id="GO:0004888">
    <property type="term" value="F:transmembrane signaling receptor activity"/>
    <property type="evidence" value="ECO:0007669"/>
    <property type="project" value="InterPro"/>
</dbReference>
<evidence type="ECO:0000256" key="11">
    <source>
        <dbReference type="PROSITE-ProRule" id="PRU00284"/>
    </source>
</evidence>
<evidence type="ECO:0000256" key="10">
    <source>
        <dbReference type="ARBA" id="ARBA00029447"/>
    </source>
</evidence>
<dbReference type="Proteomes" id="UP000252086">
    <property type="component" value="Unassembled WGS sequence"/>
</dbReference>
<keyword evidence="16" id="KW-1185">Reference proteome</keyword>
<keyword evidence="2" id="KW-1003">Cell membrane</keyword>
<dbReference type="PANTHER" id="PTHR32089">
    <property type="entry name" value="METHYL-ACCEPTING CHEMOTAXIS PROTEIN MCPB"/>
    <property type="match status" value="1"/>
</dbReference>
<evidence type="ECO:0000256" key="6">
    <source>
        <dbReference type="ARBA" id="ARBA00022692"/>
    </source>
</evidence>
<dbReference type="CDD" id="cd00130">
    <property type="entry name" value="PAS"/>
    <property type="match status" value="1"/>
</dbReference>
<dbReference type="InterPro" id="IPR013655">
    <property type="entry name" value="PAS_fold_3"/>
</dbReference>
<keyword evidence="4" id="KW-0145">Chemotaxis</keyword>
<dbReference type="NCBIfam" id="TIGR00229">
    <property type="entry name" value="sensory_box"/>
    <property type="match status" value="1"/>
</dbReference>
<dbReference type="InterPro" id="IPR035965">
    <property type="entry name" value="PAS-like_dom_sf"/>
</dbReference>
<gene>
    <name evidence="15" type="ORF">DFP76_11734</name>
</gene>
<keyword evidence="5" id="KW-0997">Cell inner membrane</keyword>
<feature type="domain" description="PAS" evidence="14">
    <location>
        <begin position="25"/>
        <end position="76"/>
    </location>
</feature>
<dbReference type="EMBL" id="QNRF01000017">
    <property type="protein sequence ID" value="RBO78390.1"/>
    <property type="molecule type" value="Genomic_DNA"/>
</dbReference>
<feature type="transmembrane region" description="Helical" evidence="12">
    <location>
        <begin position="167"/>
        <end position="188"/>
    </location>
</feature>